<proteinExistence type="predicted"/>
<comment type="caution">
    <text evidence="1">The sequence shown here is derived from an EMBL/GenBank/DDBJ whole genome shotgun (WGS) entry which is preliminary data.</text>
</comment>
<sequence length="129" mass="14649">MRRWNSELKVSTVPILNSDPPSNWRNLLTLTFALGNALTGYSPSAASKNRNKEKKRPCFVTLRSDFAVMLDILKLSAPSLQSKIANRFLKLTVKTEDEYRKIPHELSSQAIPRLFQRAVKKLITSPFSC</sequence>
<dbReference type="AlphaFoldDB" id="A0A4Y2Q8X0"/>
<evidence type="ECO:0000313" key="2">
    <source>
        <dbReference type="Proteomes" id="UP000499080"/>
    </source>
</evidence>
<protein>
    <submittedName>
        <fullName evidence="1">Uncharacterized protein</fullName>
    </submittedName>
</protein>
<reference evidence="1 2" key="1">
    <citation type="journal article" date="2019" name="Sci. Rep.">
        <title>Orb-weaving spider Araneus ventricosus genome elucidates the spidroin gene catalogue.</title>
        <authorList>
            <person name="Kono N."/>
            <person name="Nakamura H."/>
            <person name="Ohtoshi R."/>
            <person name="Moran D.A.P."/>
            <person name="Shinohara A."/>
            <person name="Yoshida Y."/>
            <person name="Fujiwara M."/>
            <person name="Mori M."/>
            <person name="Tomita M."/>
            <person name="Arakawa K."/>
        </authorList>
    </citation>
    <scope>NUCLEOTIDE SEQUENCE [LARGE SCALE GENOMIC DNA]</scope>
</reference>
<gene>
    <name evidence="1" type="ORF">AVEN_130659_1</name>
</gene>
<evidence type="ECO:0000313" key="1">
    <source>
        <dbReference type="EMBL" id="GBN60645.1"/>
    </source>
</evidence>
<keyword evidence="2" id="KW-1185">Reference proteome</keyword>
<dbReference type="EMBL" id="BGPR01013438">
    <property type="protein sequence ID" value="GBN60645.1"/>
    <property type="molecule type" value="Genomic_DNA"/>
</dbReference>
<name>A0A4Y2Q8X0_ARAVE</name>
<organism evidence="1 2">
    <name type="scientific">Araneus ventricosus</name>
    <name type="common">Orbweaver spider</name>
    <name type="synonym">Epeira ventricosa</name>
    <dbReference type="NCBI Taxonomy" id="182803"/>
    <lineage>
        <taxon>Eukaryota</taxon>
        <taxon>Metazoa</taxon>
        <taxon>Ecdysozoa</taxon>
        <taxon>Arthropoda</taxon>
        <taxon>Chelicerata</taxon>
        <taxon>Arachnida</taxon>
        <taxon>Araneae</taxon>
        <taxon>Araneomorphae</taxon>
        <taxon>Entelegynae</taxon>
        <taxon>Araneoidea</taxon>
        <taxon>Araneidae</taxon>
        <taxon>Araneus</taxon>
    </lineage>
</organism>
<accession>A0A4Y2Q8X0</accession>
<dbReference type="Proteomes" id="UP000499080">
    <property type="component" value="Unassembled WGS sequence"/>
</dbReference>